<evidence type="ECO:0000313" key="1">
    <source>
        <dbReference type="EMBL" id="KAL0631790.1"/>
    </source>
</evidence>
<name>A0ABR3G788_9PEZI</name>
<accession>A0ABR3G788</accession>
<comment type="caution">
    <text evidence="1">The sequence shown here is derived from an EMBL/GenBank/DDBJ whole genome shotgun (WGS) entry which is preliminary data.</text>
</comment>
<keyword evidence="2" id="KW-1185">Reference proteome</keyword>
<dbReference type="Proteomes" id="UP001447188">
    <property type="component" value="Unassembled WGS sequence"/>
</dbReference>
<evidence type="ECO:0000313" key="2">
    <source>
        <dbReference type="Proteomes" id="UP001447188"/>
    </source>
</evidence>
<dbReference type="EMBL" id="JBBBZM010000211">
    <property type="protein sequence ID" value="KAL0631790.1"/>
    <property type="molecule type" value="Genomic_DNA"/>
</dbReference>
<reference evidence="1 2" key="1">
    <citation type="submission" date="2024-02" db="EMBL/GenBank/DDBJ databases">
        <title>Discinaceae phylogenomics.</title>
        <authorList>
            <person name="Dirks A.C."/>
            <person name="James T.Y."/>
        </authorList>
    </citation>
    <scope>NUCLEOTIDE SEQUENCE [LARGE SCALE GENOMIC DNA]</scope>
    <source>
        <strain evidence="1 2">ACD0624</strain>
    </source>
</reference>
<proteinExistence type="predicted"/>
<sequence>MQTQHAGWWSNELDHSLAPGSAVDVDGWDLLYHLGGNGPWVEKIDGVVEGGIQVPAGCEVDMVHMVVSRELEVKKK</sequence>
<organism evidence="1 2">
    <name type="scientific">Discina gigas</name>
    <dbReference type="NCBI Taxonomy" id="1032678"/>
    <lineage>
        <taxon>Eukaryota</taxon>
        <taxon>Fungi</taxon>
        <taxon>Dikarya</taxon>
        <taxon>Ascomycota</taxon>
        <taxon>Pezizomycotina</taxon>
        <taxon>Pezizomycetes</taxon>
        <taxon>Pezizales</taxon>
        <taxon>Discinaceae</taxon>
        <taxon>Discina</taxon>
    </lineage>
</organism>
<gene>
    <name evidence="1" type="ORF">Q9L58_009335</name>
</gene>
<protein>
    <submittedName>
        <fullName evidence="1">Uncharacterized protein</fullName>
    </submittedName>
</protein>